<feature type="region of interest" description="Disordered" evidence="1">
    <location>
        <begin position="1"/>
        <end position="20"/>
    </location>
</feature>
<feature type="region of interest" description="Disordered" evidence="1">
    <location>
        <begin position="68"/>
        <end position="96"/>
    </location>
</feature>
<dbReference type="Proteomes" id="UP000001816">
    <property type="component" value="Chromosome"/>
</dbReference>
<dbReference type="EMBL" id="AE005673">
    <property type="protein sequence ID" value="AAK22060.1"/>
    <property type="molecule type" value="Genomic_DNA"/>
</dbReference>
<proteinExistence type="predicted"/>
<dbReference type="KEGG" id="ccr:CC_0073"/>
<dbReference type="AlphaFoldDB" id="Q9ABZ7"/>
<evidence type="ECO:0000313" key="2">
    <source>
        <dbReference type="EMBL" id="AAK22060.1"/>
    </source>
</evidence>
<keyword evidence="3" id="KW-1185">Reference proteome</keyword>
<dbReference type="HOGENOM" id="CLU_1109846_0_0_5"/>
<dbReference type="STRING" id="190650.CC_0073"/>
<sequence>MTHSCPTPTHRATSCSSVEQLEQRRFVRARRGRHKTRFSDLVQRRGDGGGQAEEAQIAMVAARQDPSQGAGRAWGMNQHTQRRVEQGQSGGGRRALHGGVDRHAARFQTLGAQGGDEIARRRLSARPQHRTGARVDDQPLQGLDITFGAERVGEARILGGLGRRRAHREDRKITTGVAARKPLDAVGAGEGQGGDTGEVNLRQARLYGQEWVDNRPKAERGHPLRRRRSARLGAGDPDRRARDQAAIPAG</sequence>
<dbReference type="SMR" id="Q9ABZ7"/>
<gene>
    <name evidence="2" type="ordered locus">CC_0073</name>
</gene>
<name>Q9ABZ7_CAUVC</name>
<dbReference type="EnsemblBacteria" id="AAK22060">
    <property type="protein sequence ID" value="AAK22060"/>
    <property type="gene ID" value="CC_0073"/>
</dbReference>
<reference evidence="2 3" key="1">
    <citation type="journal article" date="2001" name="Proc. Natl. Acad. Sci. U.S.A.">
        <title>Complete genome sequence of Caulobacter crescentus.</title>
        <authorList>
            <person name="Nierman W.C."/>
            <person name="Feldblyum T.V."/>
            <person name="Laub M.T."/>
            <person name="Paulsen I.T."/>
            <person name="Nelson K.E."/>
            <person name="Eisen J.A."/>
            <person name="Heidelberg J.F."/>
            <person name="Alley M.R."/>
            <person name="Ohta N."/>
            <person name="Maddock J.R."/>
            <person name="Potocka I."/>
            <person name="Nelson W.C."/>
            <person name="Newton A."/>
            <person name="Stephens C."/>
            <person name="Phadke N.D."/>
            <person name="Ely B."/>
            <person name="DeBoy R.T."/>
            <person name="Dodson R.J."/>
            <person name="Durkin A.S."/>
            <person name="Gwinn M.L."/>
            <person name="Haft D.H."/>
            <person name="Kolonay J.F."/>
            <person name="Smit J."/>
            <person name="Craven M.B."/>
            <person name="Khouri H."/>
            <person name="Shetty J."/>
            <person name="Berry K."/>
            <person name="Utterback T."/>
            <person name="Tran K."/>
            <person name="Wolf A."/>
            <person name="Vamathevan J."/>
            <person name="Ermolaeva M."/>
            <person name="White O."/>
            <person name="Salzberg S.L."/>
            <person name="Venter J.C."/>
            <person name="Shapiro L."/>
            <person name="Fraser C.M."/>
        </authorList>
    </citation>
    <scope>NUCLEOTIDE SEQUENCE [LARGE SCALE GENOMIC DNA]</scope>
    <source>
        <strain evidence="3">ATCC 19089 / CB15</strain>
    </source>
</reference>
<dbReference type="PIR" id="H87257">
    <property type="entry name" value="H87257"/>
</dbReference>
<feature type="region of interest" description="Disordered" evidence="1">
    <location>
        <begin position="210"/>
        <end position="250"/>
    </location>
</feature>
<organism evidence="2 3">
    <name type="scientific">Caulobacter vibrioides (strain ATCC 19089 / CIP 103742 / CB 15)</name>
    <name type="common">Caulobacter crescentus</name>
    <dbReference type="NCBI Taxonomy" id="190650"/>
    <lineage>
        <taxon>Bacteria</taxon>
        <taxon>Pseudomonadati</taxon>
        <taxon>Pseudomonadota</taxon>
        <taxon>Alphaproteobacteria</taxon>
        <taxon>Caulobacterales</taxon>
        <taxon>Caulobacteraceae</taxon>
        <taxon>Caulobacter</taxon>
    </lineage>
</organism>
<evidence type="ECO:0000313" key="3">
    <source>
        <dbReference type="Proteomes" id="UP000001816"/>
    </source>
</evidence>
<feature type="compositionally biased region" description="Basic and acidic residues" evidence="1">
    <location>
        <begin position="212"/>
        <end position="222"/>
    </location>
</feature>
<accession>Q9ABZ7</accession>
<protein>
    <submittedName>
        <fullName evidence="2">Uncharacterized protein</fullName>
    </submittedName>
</protein>
<feature type="region of interest" description="Disordered" evidence="1">
    <location>
        <begin position="30"/>
        <end position="51"/>
    </location>
</feature>
<dbReference type="BioCyc" id="CAULO:CC0073-MONOMER"/>
<evidence type="ECO:0000256" key="1">
    <source>
        <dbReference type="SAM" id="MobiDB-lite"/>
    </source>
</evidence>